<name>A0A1Y0I4X0_9GAMM</name>
<proteinExistence type="predicted"/>
<dbReference type="Gene3D" id="3.10.129.10">
    <property type="entry name" value="Hotdog Thioesterase"/>
    <property type="match status" value="1"/>
</dbReference>
<sequence length="225" mass="25229">MVPLSIDERLRIIASRFRGGYVDGNRYHKHLSYFGLSRNQVFSAFFALIAERDDNHKQGERVMSKKNQLNTIISKINGLPDFLRVKALTTFFGKMVKFTGTAGIKIEKLTESESVVSVKNKKSVQNHIGSIHAVASILLAESATGYLVGMNLPDTSVPVIKTIKADYVKRAKGDMKAEARLSQEQIDLIRTTEKGETAVEVIVTDSESKEPVKMEMIWAWTPKKR</sequence>
<evidence type="ECO:0000313" key="2">
    <source>
        <dbReference type="Proteomes" id="UP000196027"/>
    </source>
</evidence>
<gene>
    <name evidence="1" type="ORF">OLMES_0359</name>
</gene>
<dbReference type="KEGG" id="ome:OLMES_0359"/>
<dbReference type="Proteomes" id="UP000196027">
    <property type="component" value="Chromosome"/>
</dbReference>
<dbReference type="AlphaFoldDB" id="A0A1Y0I4X0"/>
<dbReference type="InterPro" id="IPR029069">
    <property type="entry name" value="HotDog_dom_sf"/>
</dbReference>
<dbReference type="EMBL" id="CP021425">
    <property type="protein sequence ID" value="ARU54463.1"/>
    <property type="molecule type" value="Genomic_DNA"/>
</dbReference>
<dbReference type="Pfam" id="PF14539">
    <property type="entry name" value="DUF4442"/>
    <property type="match status" value="1"/>
</dbReference>
<dbReference type="SUPFAM" id="SSF54637">
    <property type="entry name" value="Thioesterase/thiol ester dehydrase-isomerase"/>
    <property type="match status" value="1"/>
</dbReference>
<dbReference type="CDD" id="cd03443">
    <property type="entry name" value="PaaI_thioesterase"/>
    <property type="match status" value="1"/>
</dbReference>
<organism evidence="1 2">
    <name type="scientific">Oleiphilus messinensis</name>
    <dbReference type="NCBI Taxonomy" id="141451"/>
    <lineage>
        <taxon>Bacteria</taxon>
        <taxon>Pseudomonadati</taxon>
        <taxon>Pseudomonadota</taxon>
        <taxon>Gammaproteobacteria</taxon>
        <taxon>Oceanospirillales</taxon>
        <taxon>Oleiphilaceae</taxon>
        <taxon>Oleiphilus</taxon>
    </lineage>
</organism>
<reference evidence="1 2" key="1">
    <citation type="submission" date="2017-05" db="EMBL/GenBank/DDBJ databases">
        <title>Genomic insights into alkan degradation activity of Oleiphilus messinensis.</title>
        <authorList>
            <person name="Kozyavkin S.A."/>
            <person name="Slesarev A.I."/>
            <person name="Golyshin P.N."/>
            <person name="Korzhenkov A."/>
            <person name="Golyshina O.N."/>
            <person name="Toshchakov S.V."/>
        </authorList>
    </citation>
    <scope>NUCLEOTIDE SEQUENCE [LARGE SCALE GENOMIC DNA]</scope>
    <source>
        <strain evidence="1 2">ME102</strain>
    </source>
</reference>
<protein>
    <recommendedName>
        <fullName evidence="3">DUF4442 domain-containing protein</fullName>
    </recommendedName>
</protein>
<evidence type="ECO:0008006" key="3">
    <source>
        <dbReference type="Google" id="ProtNLM"/>
    </source>
</evidence>
<accession>A0A1Y0I4X0</accession>
<keyword evidence="2" id="KW-1185">Reference proteome</keyword>
<evidence type="ECO:0000313" key="1">
    <source>
        <dbReference type="EMBL" id="ARU54463.1"/>
    </source>
</evidence>
<dbReference type="InterPro" id="IPR027961">
    <property type="entry name" value="DUF4442"/>
</dbReference>